<feature type="compositionally biased region" description="Polar residues" evidence="1">
    <location>
        <begin position="39"/>
        <end position="59"/>
    </location>
</feature>
<feature type="compositionally biased region" description="Polar residues" evidence="1">
    <location>
        <begin position="1"/>
        <end position="13"/>
    </location>
</feature>
<dbReference type="AlphaFoldDB" id="K3Y372"/>
<dbReference type="EMBL" id="AGNK02002332">
    <property type="status" value="NOT_ANNOTATED_CDS"/>
    <property type="molecule type" value="Genomic_DNA"/>
</dbReference>
<evidence type="ECO:0000313" key="4">
    <source>
        <dbReference type="Proteomes" id="UP000004995"/>
    </source>
</evidence>
<dbReference type="Gramene" id="KQL10180">
    <property type="protein sequence ID" value="KQL10180"/>
    <property type="gene ID" value="SETIT_008657mg"/>
</dbReference>
<dbReference type="HOGENOM" id="CLU_023151_0_1_1"/>
<dbReference type="EnsemblPlants" id="KQL10180">
    <property type="protein sequence ID" value="KQL10180"/>
    <property type="gene ID" value="SETIT_008657mg"/>
</dbReference>
<evidence type="ECO:0000256" key="1">
    <source>
        <dbReference type="SAM" id="MobiDB-lite"/>
    </source>
</evidence>
<evidence type="ECO:0000259" key="2">
    <source>
        <dbReference type="Pfam" id="PF24758"/>
    </source>
</evidence>
<dbReference type="InterPro" id="IPR055411">
    <property type="entry name" value="LRR_FXL15/At3g58940/PEG3-like"/>
</dbReference>
<evidence type="ECO:0000313" key="3">
    <source>
        <dbReference type="EnsemblPlants" id="KQL10180"/>
    </source>
</evidence>
<proteinExistence type="predicted"/>
<dbReference type="PANTHER" id="PTHR32141">
    <property type="match status" value="1"/>
</dbReference>
<dbReference type="Gene3D" id="3.80.10.10">
    <property type="entry name" value="Ribonuclease Inhibitor"/>
    <property type="match status" value="1"/>
</dbReference>
<dbReference type="InterPro" id="IPR055302">
    <property type="entry name" value="F-box_dom-containing"/>
</dbReference>
<feature type="domain" description="F-box/LRR-repeat protein 15/At3g58940/PEG3-like LRR" evidence="2">
    <location>
        <begin position="159"/>
        <end position="383"/>
    </location>
</feature>
<sequence length="484" mass="54370">MYFPTDLSSSSTYPKIHPLPPPPLLLPQPHPNYSLSPICATSTPSNRNKATTNGNNELQPPTREWEGEEGIDRISGLLDGVLGDIISLLPTKNGARTQILASRWRDLWPYAPLNLNHNSLPVNEEVQAGLISHIIANHNGPARRISLPVLHLHHRRATLNTWLQSPTLKNLQDLEFEATGLVHIPRLRPLLSEYVFKFSHTLRSATISECQVRDMIEVRHFPNLKQLGLESVMISDYAFHNLMVGCPILESLLLKRCYGFYSIRINSTSLKSIGLSTNTTKVTIVIEDAPLLERFLKLELFIGKCIHVTVISAPKVETLGSISDCDSDDQLVFDTTVIQKLDVVSFTRVVCSVKVLAISIHNLGPGIVINLMRCFPCMEKLYIQISNVQRSNNICPHMHRDLIRCLDTSLTTVVLKNYRGTKFEGLACKGNKKLIAKQRRLLHIKERASRGALFCFTSCRCHSYPPHIKHVDDLSKGDPFKCTC</sequence>
<protein>
    <recommendedName>
        <fullName evidence="2">F-box/LRR-repeat protein 15/At3g58940/PEG3-like LRR domain-containing protein</fullName>
    </recommendedName>
</protein>
<reference evidence="3" key="2">
    <citation type="submission" date="2018-08" db="UniProtKB">
        <authorList>
            <consortium name="EnsemblPlants"/>
        </authorList>
    </citation>
    <scope>IDENTIFICATION</scope>
    <source>
        <strain evidence="3">Yugu1</strain>
    </source>
</reference>
<feature type="region of interest" description="Disordered" evidence="1">
    <location>
        <begin position="1"/>
        <end position="22"/>
    </location>
</feature>
<dbReference type="SUPFAM" id="SSF52047">
    <property type="entry name" value="RNI-like"/>
    <property type="match status" value="1"/>
</dbReference>
<dbReference type="Pfam" id="PF24758">
    <property type="entry name" value="LRR_At5g56370"/>
    <property type="match status" value="1"/>
</dbReference>
<dbReference type="InterPro" id="IPR032675">
    <property type="entry name" value="LRR_dom_sf"/>
</dbReference>
<dbReference type="PANTHER" id="PTHR32141:SF179">
    <property type="entry name" value="F-BOX DOMAIN-CONTAINING PROTEIN"/>
    <property type="match status" value="1"/>
</dbReference>
<reference evidence="4" key="1">
    <citation type="journal article" date="2012" name="Nat. Biotechnol.">
        <title>Reference genome sequence of the model plant Setaria.</title>
        <authorList>
            <person name="Bennetzen J.L."/>
            <person name="Schmutz J."/>
            <person name="Wang H."/>
            <person name="Percifield R."/>
            <person name="Hawkins J."/>
            <person name="Pontaroli A.C."/>
            <person name="Estep M."/>
            <person name="Feng L."/>
            <person name="Vaughn J.N."/>
            <person name="Grimwood J."/>
            <person name="Jenkins J."/>
            <person name="Barry K."/>
            <person name="Lindquist E."/>
            <person name="Hellsten U."/>
            <person name="Deshpande S."/>
            <person name="Wang X."/>
            <person name="Wu X."/>
            <person name="Mitros T."/>
            <person name="Triplett J."/>
            <person name="Yang X."/>
            <person name="Ye C.Y."/>
            <person name="Mauro-Herrera M."/>
            <person name="Wang L."/>
            <person name="Li P."/>
            <person name="Sharma M."/>
            <person name="Sharma R."/>
            <person name="Ronald P.C."/>
            <person name="Panaud O."/>
            <person name="Kellogg E.A."/>
            <person name="Brutnell T.P."/>
            <person name="Doust A.N."/>
            <person name="Tuskan G.A."/>
            <person name="Rokhsar D."/>
            <person name="Devos K.M."/>
        </authorList>
    </citation>
    <scope>NUCLEOTIDE SEQUENCE [LARGE SCALE GENOMIC DNA]</scope>
    <source>
        <strain evidence="4">cv. Yugu1</strain>
    </source>
</reference>
<dbReference type="InParanoid" id="K3Y372"/>
<dbReference type="OMA" id="ISECQVR"/>
<dbReference type="Proteomes" id="UP000004995">
    <property type="component" value="Unassembled WGS sequence"/>
</dbReference>
<dbReference type="eggNOG" id="ENOG502RRNZ">
    <property type="taxonomic scope" value="Eukaryota"/>
</dbReference>
<name>K3Y372_SETIT</name>
<organism evidence="3 4">
    <name type="scientific">Setaria italica</name>
    <name type="common">Foxtail millet</name>
    <name type="synonym">Panicum italicum</name>
    <dbReference type="NCBI Taxonomy" id="4555"/>
    <lineage>
        <taxon>Eukaryota</taxon>
        <taxon>Viridiplantae</taxon>
        <taxon>Streptophyta</taxon>
        <taxon>Embryophyta</taxon>
        <taxon>Tracheophyta</taxon>
        <taxon>Spermatophyta</taxon>
        <taxon>Magnoliopsida</taxon>
        <taxon>Liliopsida</taxon>
        <taxon>Poales</taxon>
        <taxon>Poaceae</taxon>
        <taxon>PACMAD clade</taxon>
        <taxon>Panicoideae</taxon>
        <taxon>Panicodae</taxon>
        <taxon>Paniceae</taxon>
        <taxon>Cenchrinae</taxon>
        <taxon>Setaria</taxon>
    </lineage>
</organism>
<accession>K3Y372</accession>
<feature type="region of interest" description="Disordered" evidence="1">
    <location>
        <begin position="39"/>
        <end position="65"/>
    </location>
</feature>
<keyword evidence="4" id="KW-1185">Reference proteome</keyword>